<feature type="region of interest" description="Disordered" evidence="1">
    <location>
        <begin position="816"/>
        <end position="870"/>
    </location>
</feature>
<feature type="region of interest" description="Disordered" evidence="1">
    <location>
        <begin position="75"/>
        <end position="233"/>
    </location>
</feature>
<evidence type="ECO:0000313" key="4">
    <source>
        <dbReference type="Proteomes" id="UP000886653"/>
    </source>
</evidence>
<reference evidence="3" key="1">
    <citation type="submission" date="2013-11" db="EMBL/GenBank/DDBJ databases">
        <title>Genome sequence of the fusiform rust pathogen reveals effectors for host alternation and coevolution with pine.</title>
        <authorList>
            <consortium name="DOE Joint Genome Institute"/>
            <person name="Smith K."/>
            <person name="Pendleton A."/>
            <person name="Kubisiak T."/>
            <person name="Anderson C."/>
            <person name="Salamov A."/>
            <person name="Aerts A."/>
            <person name="Riley R."/>
            <person name="Clum A."/>
            <person name="Lindquist E."/>
            <person name="Ence D."/>
            <person name="Campbell M."/>
            <person name="Kronenberg Z."/>
            <person name="Feau N."/>
            <person name="Dhillon B."/>
            <person name="Hamelin R."/>
            <person name="Burleigh J."/>
            <person name="Smith J."/>
            <person name="Yandell M."/>
            <person name="Nelson C."/>
            <person name="Grigoriev I."/>
            <person name="Davis J."/>
        </authorList>
    </citation>
    <scope>NUCLEOTIDE SEQUENCE</scope>
    <source>
        <strain evidence="3">G11</strain>
    </source>
</reference>
<feature type="compositionally biased region" description="Polar residues" evidence="1">
    <location>
        <begin position="261"/>
        <end position="276"/>
    </location>
</feature>
<feature type="compositionally biased region" description="Polar residues" evidence="1">
    <location>
        <begin position="565"/>
        <end position="576"/>
    </location>
</feature>
<evidence type="ECO:0000313" key="3">
    <source>
        <dbReference type="EMBL" id="KAG0150797.1"/>
    </source>
</evidence>
<feature type="compositionally biased region" description="Basic residues" evidence="1">
    <location>
        <begin position="1150"/>
        <end position="1163"/>
    </location>
</feature>
<feature type="region of interest" description="Disordered" evidence="1">
    <location>
        <begin position="901"/>
        <end position="1046"/>
    </location>
</feature>
<feature type="compositionally biased region" description="Acidic residues" evidence="1">
    <location>
        <begin position="772"/>
        <end position="782"/>
    </location>
</feature>
<feature type="region of interest" description="Disordered" evidence="1">
    <location>
        <begin position="1"/>
        <end position="48"/>
    </location>
</feature>
<feature type="region of interest" description="Disordered" evidence="1">
    <location>
        <begin position="261"/>
        <end position="336"/>
    </location>
</feature>
<feature type="compositionally biased region" description="Basic and acidic residues" evidence="1">
    <location>
        <begin position="1016"/>
        <end position="1026"/>
    </location>
</feature>
<feature type="compositionally biased region" description="Basic and acidic residues" evidence="1">
    <location>
        <begin position="122"/>
        <end position="131"/>
    </location>
</feature>
<sequence length="1163" mass="127464">MSSTDSSLCKPPTRPKNVYGLPRPIPVSNPNPPSPCASPPPITPFLNRKSIQEQLAEIDRLADDELLNMPLAFSQDGFRSLGPTSSQPEGPGSLTKSAPAGSPSTNGPSTPCEMMSLPPPQEGRKRLRVVESDEEEVDGLQPDPVKHHQPEANGESDDDSLPDITFDEIDRPRDPKPESESTATETREKKRAASESGSEETIRASKKPKSKKIKSLNKREKESIDRHLAALTREKDVKLVGTCKQPTTSLDAMLAKLAQSNSKSIPKSQGTHQTGRGLSLAAERSSSSIGVDFLPLQRLPTSSGESIDEPGTGLSEPADNDDEDLPEVSDILKKTIPEPVPVQSLAARKQAWVKGKAKAIEEPSDSDSDLEIVDLPASSRLSVRTRSNAKPVVTRSSAKVASSVSAHQPTANERVMAELRQKCEVESARERMRKQREFGLVDKPKANPTVMALDIKGILKSKELEDEAEDEQEEEEDQDWIGSGSELGSVEDQEEEEEEEEQEEEKEQEREQGGEDENDSVPADPDVPVRRKVLRVVESPEPEDEQEALKAAVAEDDEGIPGFGPSTTSLQRSPTAPDSPLPGFGPCAATGETSPLSGFQPSTAAPEGSPLPGFGPLTAVEGSSLPDLDPSTSKEPFSQLFDDGDDILTHPPPPLLLKPRNSSTSDESFMGGTCVLPAVNVLPEERERDLVAMMLAGQDQQHEEEEEPIQYVNHRGLLTQNKPALFPPDSPLLSQDWISRTPFALRKEPVERPDGTPCGPKSPTVGQRLSIEEEEEEEEEDAETVKPKNVFTLMMQNGAEAIEKKKPGLDRRLFVADQADESDEDEGMLMRGHGGASDDEDESDSDAARSLIEGLVDDGADERDEAEKLEGELAVEELAKAHERETEARREAEIAKVVAGRMRKKQAGKHGGISDSDSEDEEEAELVKARQRAQQEQMRKNKKHKIHQLGSKHESFFRSYEESTTQWADPEDLACLQPTEEDMKDSDFSEEEEDDDDKQAVKPVSIQETRALAVKLAREQKERGEELAEEQEVNEESNRLNLDSSPVRLTLPKMKINDPLRRQLPTLTGLSCHADLDDMYDVKRVKLSDRQKALKVEPDRMNGPSGPSKSSSITYQHQLQAKIAKQKNTEQSTVVKQVSVPPAGGGLAKLKTKKKKASSSKLA</sequence>
<feature type="compositionally biased region" description="Basic residues" evidence="1">
    <location>
        <begin position="204"/>
        <end position="216"/>
    </location>
</feature>
<feature type="region of interest" description="Disordered" evidence="1">
    <location>
        <begin position="461"/>
        <end position="671"/>
    </location>
</feature>
<dbReference type="OrthoDB" id="2504954at2759"/>
<dbReference type="EMBL" id="MU167217">
    <property type="protein sequence ID" value="KAG0150797.1"/>
    <property type="molecule type" value="Genomic_DNA"/>
</dbReference>
<feature type="compositionally biased region" description="Acidic residues" evidence="1">
    <location>
        <begin position="818"/>
        <end position="827"/>
    </location>
</feature>
<dbReference type="Pfam" id="PF09444">
    <property type="entry name" value="MRC1"/>
    <property type="match status" value="1"/>
</dbReference>
<accession>A0A9P6NUV4</accession>
<feature type="compositionally biased region" description="Acidic residues" evidence="1">
    <location>
        <begin position="318"/>
        <end position="327"/>
    </location>
</feature>
<feature type="compositionally biased region" description="Basic and acidic residues" evidence="1">
    <location>
        <begin position="217"/>
        <end position="233"/>
    </location>
</feature>
<feature type="domain" description="DNA replication checkpoint mediator MRC1" evidence="2">
    <location>
        <begin position="813"/>
        <end position="958"/>
    </location>
</feature>
<feature type="compositionally biased region" description="Acidic residues" evidence="1">
    <location>
        <begin position="489"/>
        <end position="506"/>
    </location>
</feature>
<feature type="compositionally biased region" description="Acidic residues" evidence="1">
    <location>
        <begin position="979"/>
        <end position="997"/>
    </location>
</feature>
<dbReference type="AlphaFoldDB" id="A0A9P6NUV4"/>
<comment type="caution">
    <text evidence="3">The sequence shown here is derived from an EMBL/GenBank/DDBJ whole genome shotgun (WGS) entry which is preliminary data.</text>
</comment>
<feature type="region of interest" description="Disordered" evidence="1">
    <location>
        <begin position="1096"/>
        <end position="1163"/>
    </location>
</feature>
<feature type="compositionally biased region" description="Pro residues" evidence="1">
    <location>
        <begin position="23"/>
        <end position="43"/>
    </location>
</feature>
<dbReference type="Proteomes" id="UP000886653">
    <property type="component" value="Unassembled WGS sequence"/>
</dbReference>
<feature type="compositionally biased region" description="Polar residues" evidence="1">
    <location>
        <begin position="591"/>
        <end position="603"/>
    </location>
</feature>
<feature type="region of interest" description="Disordered" evidence="1">
    <location>
        <begin position="744"/>
        <end position="789"/>
    </location>
</feature>
<feature type="compositionally biased region" description="Acidic residues" evidence="1">
    <location>
        <begin position="154"/>
        <end position="167"/>
    </location>
</feature>
<keyword evidence="4" id="KW-1185">Reference proteome</keyword>
<dbReference type="InterPro" id="IPR018564">
    <property type="entry name" value="Repl_chkpnt_MRC1_dom"/>
</dbReference>
<organism evidence="3 4">
    <name type="scientific">Cronartium quercuum f. sp. fusiforme G11</name>
    <dbReference type="NCBI Taxonomy" id="708437"/>
    <lineage>
        <taxon>Eukaryota</taxon>
        <taxon>Fungi</taxon>
        <taxon>Dikarya</taxon>
        <taxon>Basidiomycota</taxon>
        <taxon>Pucciniomycotina</taxon>
        <taxon>Pucciniomycetes</taxon>
        <taxon>Pucciniales</taxon>
        <taxon>Coleosporiaceae</taxon>
        <taxon>Cronartium</taxon>
    </lineage>
</organism>
<feature type="compositionally biased region" description="Basic and acidic residues" evidence="1">
    <location>
        <begin position="168"/>
        <end position="193"/>
    </location>
</feature>
<evidence type="ECO:0000259" key="2">
    <source>
        <dbReference type="Pfam" id="PF09444"/>
    </source>
</evidence>
<feature type="compositionally biased region" description="Acidic residues" evidence="1">
    <location>
        <begin position="855"/>
        <end position="864"/>
    </location>
</feature>
<feature type="compositionally biased region" description="Basic and acidic residues" evidence="1">
    <location>
        <begin position="951"/>
        <end position="961"/>
    </location>
</feature>
<feature type="compositionally biased region" description="Polar residues" evidence="1">
    <location>
        <begin position="1105"/>
        <end position="1119"/>
    </location>
</feature>
<feature type="compositionally biased region" description="Acidic residues" evidence="1">
    <location>
        <begin position="464"/>
        <end position="479"/>
    </location>
</feature>
<name>A0A9P6NUV4_9BASI</name>
<evidence type="ECO:0000256" key="1">
    <source>
        <dbReference type="SAM" id="MobiDB-lite"/>
    </source>
</evidence>
<gene>
    <name evidence="3" type="ORF">CROQUDRAFT_652049</name>
</gene>
<proteinExistence type="predicted"/>
<feature type="compositionally biased region" description="Basic and acidic residues" evidence="1">
    <location>
        <begin position="745"/>
        <end position="754"/>
    </location>
</feature>
<protein>
    <recommendedName>
        <fullName evidence="2">DNA replication checkpoint mediator MRC1 domain-containing protein</fullName>
    </recommendedName>
</protein>